<keyword evidence="1" id="KW-0812">Transmembrane</keyword>
<evidence type="ECO:0000313" key="2">
    <source>
        <dbReference type="EMBL" id="MFD1203580.1"/>
    </source>
</evidence>
<gene>
    <name evidence="2" type="ORF">ACFQ38_00315</name>
</gene>
<organism evidence="2 3">
    <name type="scientific">Sporosarcina contaminans</name>
    <dbReference type="NCBI Taxonomy" id="633403"/>
    <lineage>
        <taxon>Bacteria</taxon>
        <taxon>Bacillati</taxon>
        <taxon>Bacillota</taxon>
        <taxon>Bacilli</taxon>
        <taxon>Bacillales</taxon>
        <taxon>Caryophanaceae</taxon>
        <taxon>Sporosarcina</taxon>
    </lineage>
</organism>
<dbReference type="Proteomes" id="UP001597231">
    <property type="component" value="Unassembled WGS sequence"/>
</dbReference>
<feature type="transmembrane region" description="Helical" evidence="1">
    <location>
        <begin position="12"/>
        <end position="40"/>
    </location>
</feature>
<protein>
    <submittedName>
        <fullName evidence="2">Uncharacterized protein</fullName>
    </submittedName>
</protein>
<keyword evidence="3" id="KW-1185">Reference proteome</keyword>
<sequence length="74" mass="8761">MKTFLQVYTRFWPVISLILIAVLFMFGSLSFFQAMVLLILTIISTQLDRLLVQQEAKRQYSEFLVRAMQRSENQ</sequence>
<comment type="caution">
    <text evidence="2">The sequence shown here is derived from an EMBL/GenBank/DDBJ whole genome shotgun (WGS) entry which is preliminary data.</text>
</comment>
<proteinExistence type="predicted"/>
<accession>A0ABW3TSH7</accession>
<keyword evidence="1" id="KW-1133">Transmembrane helix</keyword>
<keyword evidence="1" id="KW-0472">Membrane</keyword>
<reference evidence="3" key="1">
    <citation type="journal article" date="2019" name="Int. J. Syst. Evol. Microbiol.">
        <title>The Global Catalogue of Microorganisms (GCM) 10K type strain sequencing project: providing services to taxonomists for standard genome sequencing and annotation.</title>
        <authorList>
            <consortium name="The Broad Institute Genomics Platform"/>
            <consortium name="The Broad Institute Genome Sequencing Center for Infectious Disease"/>
            <person name="Wu L."/>
            <person name="Ma J."/>
        </authorList>
    </citation>
    <scope>NUCLEOTIDE SEQUENCE [LARGE SCALE GENOMIC DNA]</scope>
    <source>
        <strain evidence="3">CCUG 53915</strain>
    </source>
</reference>
<evidence type="ECO:0000256" key="1">
    <source>
        <dbReference type="SAM" id="Phobius"/>
    </source>
</evidence>
<name>A0ABW3TSH7_9BACL</name>
<dbReference type="RefSeq" id="WP_381479456.1">
    <property type="nucleotide sequence ID" value="NZ_JBHTLT010000001.1"/>
</dbReference>
<dbReference type="EMBL" id="JBHTLT010000001">
    <property type="protein sequence ID" value="MFD1203580.1"/>
    <property type="molecule type" value="Genomic_DNA"/>
</dbReference>
<evidence type="ECO:0000313" key="3">
    <source>
        <dbReference type="Proteomes" id="UP001597231"/>
    </source>
</evidence>